<dbReference type="Proteomes" id="UP000030748">
    <property type="component" value="Unassembled WGS sequence"/>
</dbReference>
<evidence type="ECO:0000313" key="4">
    <source>
        <dbReference type="Proteomes" id="UP000030748"/>
    </source>
</evidence>
<dbReference type="KEGG" id="egt:105977774"/>
<dbReference type="InterPro" id="IPR011053">
    <property type="entry name" value="Single_hybrid_motif"/>
</dbReference>
<evidence type="ECO:0000259" key="2">
    <source>
        <dbReference type="Pfam" id="PF00364"/>
    </source>
</evidence>
<dbReference type="CDD" id="cd06850">
    <property type="entry name" value="biotinyl_domain"/>
    <property type="match status" value="1"/>
</dbReference>
<dbReference type="Gene3D" id="2.40.50.100">
    <property type="match status" value="1"/>
</dbReference>
<proteinExistence type="predicted"/>
<protein>
    <recommendedName>
        <fullName evidence="2">Lipoyl-binding domain-containing protein</fullName>
    </recommendedName>
</protein>
<dbReference type="EMBL" id="KI632289">
    <property type="protein sequence ID" value="EYU20070.1"/>
    <property type="molecule type" value="Genomic_DNA"/>
</dbReference>
<dbReference type="Pfam" id="PF00364">
    <property type="entry name" value="Biotin_lipoyl"/>
    <property type="match status" value="1"/>
</dbReference>
<name>A0A022Q0P2_ERYGU</name>
<sequence length="292" mass="30521">MESAAVLRSFQYAVGSSSHLKSGVERPAMITMNNAAFYNLSRLPVFGGNTVSSTNRHGALLVSCVKTSEATVTAKSKGDPNGAVLADSPQNGSPEKKSPINATFPNGFENLLSEVCDETKIAELKVKIGGFELHMKRNIDGPAISAPVVSQTTVPSLPSKPANELSPSAPPPPSKSSAEKVNPFANVSVEKAAKLAALDASGSSGYVIVSSPTVGSFRRARTLKGKKQPPACKEGDLIKEGQVIGYLDQFGTELPVNSDVAGEVLKLLYNDGEAVGYGDPLIAVLPSFHGIR</sequence>
<dbReference type="InterPro" id="IPR053217">
    <property type="entry name" value="ACC_Biotin_Carrier"/>
</dbReference>
<dbReference type="GO" id="GO:0006633">
    <property type="term" value="P:fatty acid biosynthetic process"/>
    <property type="evidence" value="ECO:0000318"/>
    <property type="project" value="GO_Central"/>
</dbReference>
<dbReference type="OMA" id="PSFHGIN"/>
<feature type="domain" description="Lipoyl-binding" evidence="2">
    <location>
        <begin position="227"/>
        <end position="283"/>
    </location>
</feature>
<feature type="region of interest" description="Disordered" evidence="1">
    <location>
        <begin position="73"/>
        <end position="102"/>
    </location>
</feature>
<dbReference type="PANTHER" id="PTHR47597">
    <property type="entry name" value="IS A MEMBER OF THE PF|00364 BIOTIN-REQUIRING ENZYMES FAMILY-RELATED"/>
    <property type="match status" value="1"/>
</dbReference>
<accession>A0A022Q0P2</accession>
<keyword evidence="4" id="KW-1185">Reference proteome</keyword>
<organism evidence="3 4">
    <name type="scientific">Erythranthe guttata</name>
    <name type="common">Yellow monkey flower</name>
    <name type="synonym">Mimulus guttatus</name>
    <dbReference type="NCBI Taxonomy" id="4155"/>
    <lineage>
        <taxon>Eukaryota</taxon>
        <taxon>Viridiplantae</taxon>
        <taxon>Streptophyta</taxon>
        <taxon>Embryophyta</taxon>
        <taxon>Tracheophyta</taxon>
        <taxon>Spermatophyta</taxon>
        <taxon>Magnoliopsida</taxon>
        <taxon>eudicotyledons</taxon>
        <taxon>Gunneridae</taxon>
        <taxon>Pentapetalae</taxon>
        <taxon>asterids</taxon>
        <taxon>lamiids</taxon>
        <taxon>Lamiales</taxon>
        <taxon>Phrymaceae</taxon>
        <taxon>Erythranthe</taxon>
    </lineage>
</organism>
<dbReference type="PhylomeDB" id="A0A022Q0P2"/>
<dbReference type="eggNOG" id="ENOG502QUTA">
    <property type="taxonomic scope" value="Eukaryota"/>
</dbReference>
<dbReference type="AlphaFoldDB" id="A0A022Q0P2"/>
<dbReference type="FunFam" id="2.40.50.100:FF:000059">
    <property type="entry name" value="Biotin/lipoyl attachment domain-containing protein"/>
    <property type="match status" value="1"/>
</dbReference>
<evidence type="ECO:0000256" key="1">
    <source>
        <dbReference type="SAM" id="MobiDB-lite"/>
    </source>
</evidence>
<dbReference type="PANTHER" id="PTHR47597:SF2">
    <property type="entry name" value="LIPOYL-BINDING DOMAIN-CONTAINING PROTEIN"/>
    <property type="match status" value="1"/>
</dbReference>
<gene>
    <name evidence="3" type="ORF">MIMGU_mgv1a011100mg</name>
</gene>
<evidence type="ECO:0000313" key="3">
    <source>
        <dbReference type="EMBL" id="EYU20070.1"/>
    </source>
</evidence>
<dbReference type="InterPro" id="IPR000089">
    <property type="entry name" value="Biotin_lipoyl"/>
</dbReference>
<dbReference type="SUPFAM" id="SSF51230">
    <property type="entry name" value="Single hybrid motif"/>
    <property type="match status" value="1"/>
</dbReference>
<feature type="region of interest" description="Disordered" evidence="1">
    <location>
        <begin position="150"/>
        <end position="180"/>
    </location>
</feature>
<dbReference type="OrthoDB" id="529457at2759"/>
<reference evidence="3 4" key="1">
    <citation type="journal article" date="2013" name="Proc. Natl. Acad. Sci. U.S.A.">
        <title>Fine-scale variation in meiotic recombination in Mimulus inferred from population shotgun sequencing.</title>
        <authorList>
            <person name="Hellsten U."/>
            <person name="Wright K.M."/>
            <person name="Jenkins J."/>
            <person name="Shu S."/>
            <person name="Yuan Y."/>
            <person name="Wessler S.R."/>
            <person name="Schmutz J."/>
            <person name="Willis J.H."/>
            <person name="Rokhsar D.S."/>
        </authorList>
    </citation>
    <scope>NUCLEOTIDE SEQUENCE [LARGE SCALE GENOMIC DNA]</scope>
    <source>
        <strain evidence="4">cv. DUN x IM62</strain>
    </source>
</reference>